<evidence type="ECO:0000313" key="1">
    <source>
        <dbReference type="EMBL" id="KAG0586240.1"/>
    </source>
</evidence>
<keyword evidence="2" id="KW-1185">Reference proteome</keyword>
<dbReference type="Proteomes" id="UP000822688">
    <property type="component" value="Chromosome 2"/>
</dbReference>
<dbReference type="AlphaFoldDB" id="A0A8T0IR63"/>
<gene>
    <name evidence="1" type="ORF">KC19_2G074700</name>
</gene>
<sequence length="114" mass="12706">MDCGSLEGLGVSRVCTCLRSWGCTSITALPGSCLMAVDNNFSDPASYLYDRCFEWDVVPVHEILEESQLVEENGCGMLRHVHLTHTGRFILQQVYNAAEETRCDLMFTCPALII</sequence>
<organism evidence="1 2">
    <name type="scientific">Ceratodon purpureus</name>
    <name type="common">Fire moss</name>
    <name type="synonym">Dicranum purpureum</name>
    <dbReference type="NCBI Taxonomy" id="3225"/>
    <lineage>
        <taxon>Eukaryota</taxon>
        <taxon>Viridiplantae</taxon>
        <taxon>Streptophyta</taxon>
        <taxon>Embryophyta</taxon>
        <taxon>Bryophyta</taxon>
        <taxon>Bryophytina</taxon>
        <taxon>Bryopsida</taxon>
        <taxon>Dicranidae</taxon>
        <taxon>Pseudoditrichales</taxon>
        <taxon>Ditrichaceae</taxon>
        <taxon>Ceratodon</taxon>
    </lineage>
</organism>
<reference evidence="1" key="1">
    <citation type="submission" date="2020-06" db="EMBL/GenBank/DDBJ databases">
        <title>WGS assembly of Ceratodon purpureus strain R40.</title>
        <authorList>
            <person name="Carey S.B."/>
            <person name="Jenkins J."/>
            <person name="Shu S."/>
            <person name="Lovell J.T."/>
            <person name="Sreedasyam A."/>
            <person name="Maumus F."/>
            <person name="Tiley G.P."/>
            <person name="Fernandez-Pozo N."/>
            <person name="Barry K."/>
            <person name="Chen C."/>
            <person name="Wang M."/>
            <person name="Lipzen A."/>
            <person name="Daum C."/>
            <person name="Saski C.A."/>
            <person name="Payton A.C."/>
            <person name="Mcbreen J.C."/>
            <person name="Conrad R.E."/>
            <person name="Kollar L.M."/>
            <person name="Olsson S."/>
            <person name="Huttunen S."/>
            <person name="Landis J.B."/>
            <person name="Wickett N.J."/>
            <person name="Johnson M.G."/>
            <person name="Rensing S.A."/>
            <person name="Grimwood J."/>
            <person name="Schmutz J."/>
            <person name="Mcdaniel S.F."/>
        </authorList>
    </citation>
    <scope>NUCLEOTIDE SEQUENCE</scope>
    <source>
        <strain evidence="1">R40</strain>
    </source>
</reference>
<protein>
    <submittedName>
        <fullName evidence="1">Uncharacterized protein</fullName>
    </submittedName>
</protein>
<proteinExistence type="predicted"/>
<accession>A0A8T0IR63</accession>
<evidence type="ECO:0000313" key="2">
    <source>
        <dbReference type="Proteomes" id="UP000822688"/>
    </source>
</evidence>
<comment type="caution">
    <text evidence="1">The sequence shown here is derived from an EMBL/GenBank/DDBJ whole genome shotgun (WGS) entry which is preliminary data.</text>
</comment>
<dbReference type="EMBL" id="CM026422">
    <property type="protein sequence ID" value="KAG0586240.1"/>
    <property type="molecule type" value="Genomic_DNA"/>
</dbReference>
<name>A0A8T0IR63_CERPU</name>